<feature type="signal peptide" evidence="2">
    <location>
        <begin position="1"/>
        <end position="19"/>
    </location>
</feature>
<evidence type="ECO:0000256" key="2">
    <source>
        <dbReference type="SAM" id="SignalP"/>
    </source>
</evidence>
<dbReference type="Proteomes" id="UP000076744">
    <property type="component" value="Unassembled WGS sequence"/>
</dbReference>
<accession>A0A168D5C1</accession>
<evidence type="ECO:0000256" key="1">
    <source>
        <dbReference type="SAM" id="MobiDB-lite"/>
    </source>
</evidence>
<evidence type="ECO:0000313" key="3">
    <source>
        <dbReference type="EMBL" id="OAA72186.1"/>
    </source>
</evidence>
<sequence>MIFPKLALVATVLVSGIAASPYHTKSVDKRGQNVIIGYRTVAKEQAQDYMAKKTLTLTRPANGQQIGDGVYTSPEPGEWPIHGSNPWYCAIFADAEALASTAKVWVPRETWWKSSAIDGFISGQGLNPAKTMRMALVYNEEHLQQMLIPKALLNSEGGGLGISVLCKEKLEELPRARVDYESREWKNAKGEVQKPVKAAEEGAVEEGAAEEGAAEGAVEEGAAVEEGVAGNAIGDADLQAALKAGEVGEYRFYAAALEGAGAAATAAEEEAVIAGADATAVEVAAEEAAADLALAEAGESAITGVVLLEEILIV</sequence>
<dbReference type="OrthoDB" id="4868835at2759"/>
<dbReference type="Pfam" id="PF19287">
    <property type="entry name" value="DUF5910"/>
    <property type="match status" value="1"/>
</dbReference>
<dbReference type="AlphaFoldDB" id="A0A168D5C1"/>
<feature type="compositionally biased region" description="Acidic residues" evidence="1">
    <location>
        <begin position="202"/>
        <end position="213"/>
    </location>
</feature>
<dbReference type="RefSeq" id="XP_018707632.1">
    <property type="nucleotide sequence ID" value="XM_018844866.1"/>
</dbReference>
<protein>
    <submittedName>
        <fullName evidence="3">Uncharacterized protein</fullName>
    </submittedName>
</protein>
<keyword evidence="4" id="KW-1185">Reference proteome</keyword>
<reference evidence="3 4" key="1">
    <citation type="journal article" date="2016" name="Genome Biol. Evol.">
        <title>Divergent and convergent evolution of fungal pathogenicity.</title>
        <authorList>
            <person name="Shang Y."/>
            <person name="Xiao G."/>
            <person name="Zheng P."/>
            <person name="Cen K."/>
            <person name="Zhan S."/>
            <person name="Wang C."/>
        </authorList>
    </citation>
    <scope>NUCLEOTIDE SEQUENCE [LARGE SCALE GENOMIC DNA]</scope>
    <source>
        <strain evidence="3 4">ARSEF 2679</strain>
    </source>
</reference>
<proteinExistence type="predicted"/>
<dbReference type="EMBL" id="AZHB01000002">
    <property type="protein sequence ID" value="OAA72186.1"/>
    <property type="molecule type" value="Genomic_DNA"/>
</dbReference>
<keyword evidence="2" id="KW-0732">Signal</keyword>
<name>A0A168D5C1_CORFA</name>
<feature type="region of interest" description="Disordered" evidence="1">
    <location>
        <begin position="192"/>
        <end position="215"/>
    </location>
</feature>
<gene>
    <name evidence="3" type="ORF">ISF_01259</name>
</gene>
<organism evidence="3 4">
    <name type="scientific">Cordyceps fumosorosea (strain ARSEF 2679)</name>
    <name type="common">Isaria fumosorosea</name>
    <dbReference type="NCBI Taxonomy" id="1081104"/>
    <lineage>
        <taxon>Eukaryota</taxon>
        <taxon>Fungi</taxon>
        <taxon>Dikarya</taxon>
        <taxon>Ascomycota</taxon>
        <taxon>Pezizomycotina</taxon>
        <taxon>Sordariomycetes</taxon>
        <taxon>Hypocreomycetidae</taxon>
        <taxon>Hypocreales</taxon>
        <taxon>Cordycipitaceae</taxon>
        <taxon>Cordyceps</taxon>
    </lineage>
</organism>
<dbReference type="GeneID" id="30017551"/>
<feature type="chain" id="PRO_5007896186" evidence="2">
    <location>
        <begin position="20"/>
        <end position="314"/>
    </location>
</feature>
<comment type="caution">
    <text evidence="3">The sequence shown here is derived from an EMBL/GenBank/DDBJ whole genome shotgun (WGS) entry which is preliminary data.</text>
</comment>
<dbReference type="InterPro" id="IPR045564">
    <property type="entry name" value="DUF5910"/>
</dbReference>
<evidence type="ECO:0000313" key="4">
    <source>
        <dbReference type="Proteomes" id="UP000076744"/>
    </source>
</evidence>